<comment type="caution">
    <text evidence="1">The sequence shown here is derived from an EMBL/GenBank/DDBJ whole genome shotgun (WGS) entry which is preliminary data.</text>
</comment>
<evidence type="ECO:0000313" key="1">
    <source>
        <dbReference type="EMBL" id="KAK5897852.1"/>
    </source>
</evidence>
<evidence type="ECO:0000313" key="2">
    <source>
        <dbReference type="Proteomes" id="UP001331515"/>
    </source>
</evidence>
<dbReference type="EMBL" id="JAURVH010001533">
    <property type="protein sequence ID" value="KAK5897852.1"/>
    <property type="molecule type" value="Genomic_DNA"/>
</dbReference>
<reference evidence="1 2" key="1">
    <citation type="journal article" date="2023" name="Mol. Biol. Evol.">
        <title>Genomics of Secondarily Temperate Adaptation in the Only Non-Antarctic Icefish.</title>
        <authorList>
            <person name="Rivera-Colon A.G."/>
            <person name="Rayamajhi N."/>
            <person name="Minhas B.F."/>
            <person name="Madrigal G."/>
            <person name="Bilyk K.T."/>
            <person name="Yoon V."/>
            <person name="Hune M."/>
            <person name="Gregory S."/>
            <person name="Cheng C.H.C."/>
            <person name="Catchen J.M."/>
        </authorList>
    </citation>
    <scope>NUCLEOTIDE SEQUENCE [LARGE SCALE GENOMIC DNA]</scope>
    <source>
        <tissue evidence="1">White muscle</tissue>
    </source>
</reference>
<name>A0AAN8C6K7_CHAGU</name>
<accession>A0AAN8C6K7</accession>
<dbReference type="AlphaFoldDB" id="A0AAN8C6K7"/>
<protein>
    <submittedName>
        <fullName evidence="1">Uncharacterized protein</fullName>
    </submittedName>
</protein>
<sequence length="88" mass="9390">MTSWVNKGITNRLALAPEPCIHPGFLPAALGGSISSIFSIFSSPLLLSVSLLIDSLSQLTGLQHSFMLSLCDRPPCQALHETINIDGK</sequence>
<dbReference type="Proteomes" id="UP001331515">
    <property type="component" value="Unassembled WGS sequence"/>
</dbReference>
<gene>
    <name evidence="1" type="ORF">CgunFtcFv8_015318</name>
</gene>
<organism evidence="1 2">
    <name type="scientific">Champsocephalus gunnari</name>
    <name type="common">Mackerel icefish</name>
    <dbReference type="NCBI Taxonomy" id="52237"/>
    <lineage>
        <taxon>Eukaryota</taxon>
        <taxon>Metazoa</taxon>
        <taxon>Chordata</taxon>
        <taxon>Craniata</taxon>
        <taxon>Vertebrata</taxon>
        <taxon>Euteleostomi</taxon>
        <taxon>Actinopterygii</taxon>
        <taxon>Neopterygii</taxon>
        <taxon>Teleostei</taxon>
        <taxon>Neoteleostei</taxon>
        <taxon>Acanthomorphata</taxon>
        <taxon>Eupercaria</taxon>
        <taxon>Perciformes</taxon>
        <taxon>Notothenioidei</taxon>
        <taxon>Channichthyidae</taxon>
        <taxon>Champsocephalus</taxon>
    </lineage>
</organism>
<proteinExistence type="predicted"/>
<keyword evidence="2" id="KW-1185">Reference proteome</keyword>